<feature type="transmembrane region" description="Helical" evidence="7">
    <location>
        <begin position="370"/>
        <end position="397"/>
    </location>
</feature>
<feature type="compositionally biased region" description="Basic residues" evidence="6">
    <location>
        <begin position="451"/>
        <end position="464"/>
    </location>
</feature>
<keyword evidence="8" id="KW-0131">Cell cycle</keyword>
<dbReference type="PANTHER" id="PTHR30474:SF3">
    <property type="entry name" value="PEPTIDOGLYCAN GLYCOSYLTRANSFERASE RODA"/>
    <property type="match status" value="1"/>
</dbReference>
<dbReference type="InterPro" id="IPR001182">
    <property type="entry name" value="FtsW/RodA"/>
</dbReference>
<feature type="transmembrane region" description="Helical" evidence="7">
    <location>
        <begin position="7"/>
        <end position="26"/>
    </location>
</feature>
<dbReference type="GO" id="GO:0008360">
    <property type="term" value="P:regulation of cell shape"/>
    <property type="evidence" value="ECO:0007669"/>
    <property type="project" value="UniProtKB-KW"/>
</dbReference>
<keyword evidence="4 7" id="KW-1133">Transmembrane helix</keyword>
<evidence type="ECO:0000313" key="8">
    <source>
        <dbReference type="EMBL" id="MUH59328.1"/>
    </source>
</evidence>
<comment type="subcellular location">
    <subcellularLocation>
        <location evidence="1">Membrane</location>
        <topology evidence="1">Multi-pass membrane protein</topology>
    </subcellularLocation>
</comment>
<evidence type="ECO:0000256" key="7">
    <source>
        <dbReference type="SAM" id="Phobius"/>
    </source>
</evidence>
<feature type="region of interest" description="Disordered" evidence="6">
    <location>
        <begin position="448"/>
        <end position="528"/>
    </location>
</feature>
<organism evidence="8 9">
    <name type="scientific">Bifidobacterium canis</name>
    <dbReference type="NCBI Taxonomy" id="2610880"/>
    <lineage>
        <taxon>Bacteria</taxon>
        <taxon>Bacillati</taxon>
        <taxon>Actinomycetota</taxon>
        <taxon>Actinomycetes</taxon>
        <taxon>Bifidobacteriales</taxon>
        <taxon>Bifidobacteriaceae</taxon>
        <taxon>Bifidobacterium</taxon>
    </lineage>
</organism>
<keyword evidence="9" id="KW-1185">Reference proteome</keyword>
<feature type="transmembrane region" description="Helical" evidence="7">
    <location>
        <begin position="126"/>
        <end position="145"/>
    </location>
</feature>
<keyword evidence="3" id="KW-0133">Cell shape</keyword>
<evidence type="ECO:0000313" key="9">
    <source>
        <dbReference type="Proteomes" id="UP000487882"/>
    </source>
</evidence>
<evidence type="ECO:0000256" key="5">
    <source>
        <dbReference type="ARBA" id="ARBA00023136"/>
    </source>
</evidence>
<evidence type="ECO:0000256" key="6">
    <source>
        <dbReference type="SAM" id="MobiDB-lite"/>
    </source>
</evidence>
<name>A0A7K1J3V1_9BIFI</name>
<sequence length="528" mass="56925">MTSSHIRYLLQIVFALLIAALGFFQLSERMYGTPVSGSVVMQITCALMFLVAWGLMSHFQKYGNQSIFACVLMLTAIGILMISRIDGENSTAVATRQMMWLCLALVCCYFLFAFMKDYRVLRKFSYVSMVIGLVLLLSPMIPGLGREIGGARIWIGIGNYSLQPGEFAKLFLAFFFASYLFNHRDQLAVGGKKVLGLQLPRFRDLGPIVIVWVAAMGVLILQHDLGTSLMFFAMFVAMLYVATGRASWLVIGFVAFAVGCVVAAKLFAHVGYRVDAWLHPFDSEIYNRYPGGSSQIVQGLFGLAAGGLFGTGLGEGHPAITPLANSDFIFASTGEGLGLVGIFAVLMLYLLIIAAGMITAMKIKDGFGKLLASGLVFTMAFQVFTVVGGITLVIPLTGLTMPYMAAGGSSLIANYLLAALLIIISDSANKPEADVTSDTFRMEAVQALNSRKPRTAQPRSRRARRSAEPVSNTSQLPVTRAAGTQSAERTAASEQSSEASQPVPDDSATQIVSPQPLRADLKGDEGNE</sequence>
<dbReference type="GO" id="GO:0051301">
    <property type="term" value="P:cell division"/>
    <property type="evidence" value="ECO:0007669"/>
    <property type="project" value="UniProtKB-KW"/>
</dbReference>
<feature type="transmembrane region" description="Helical" evidence="7">
    <location>
        <begin position="249"/>
        <end position="268"/>
    </location>
</feature>
<comment type="caution">
    <text evidence="8">The sequence shown here is derived from an EMBL/GenBank/DDBJ whole genome shotgun (WGS) entry which is preliminary data.</text>
</comment>
<dbReference type="RefSeq" id="WP_155588324.1">
    <property type="nucleotide sequence ID" value="NZ_WNLP01000002.1"/>
</dbReference>
<feature type="transmembrane region" description="Helical" evidence="7">
    <location>
        <begin position="336"/>
        <end position="358"/>
    </location>
</feature>
<keyword evidence="2 7" id="KW-0812">Transmembrane</keyword>
<protein>
    <submittedName>
        <fullName evidence="8">Cell division protein FtsW</fullName>
    </submittedName>
</protein>
<feature type="transmembrane region" description="Helical" evidence="7">
    <location>
        <begin position="97"/>
        <end position="114"/>
    </location>
</feature>
<dbReference type="EMBL" id="WNLP01000002">
    <property type="protein sequence ID" value="MUH59328.1"/>
    <property type="molecule type" value="Genomic_DNA"/>
</dbReference>
<feature type="compositionally biased region" description="Basic and acidic residues" evidence="6">
    <location>
        <begin position="519"/>
        <end position="528"/>
    </location>
</feature>
<feature type="transmembrane region" description="Helical" evidence="7">
    <location>
        <begin position="165"/>
        <end position="181"/>
    </location>
</feature>
<feature type="compositionally biased region" description="Low complexity" evidence="6">
    <location>
        <begin position="485"/>
        <end position="501"/>
    </location>
</feature>
<dbReference type="GO" id="GO:0015648">
    <property type="term" value="F:lipid-linked peptidoglycan transporter activity"/>
    <property type="evidence" value="ECO:0007669"/>
    <property type="project" value="TreeGrafter"/>
</dbReference>
<feature type="transmembrane region" description="Helical" evidence="7">
    <location>
        <begin position="38"/>
        <end position="55"/>
    </location>
</feature>
<evidence type="ECO:0000256" key="4">
    <source>
        <dbReference type="ARBA" id="ARBA00022989"/>
    </source>
</evidence>
<dbReference type="GO" id="GO:0032153">
    <property type="term" value="C:cell division site"/>
    <property type="evidence" value="ECO:0007669"/>
    <property type="project" value="TreeGrafter"/>
</dbReference>
<gene>
    <name evidence="8" type="ORF">GSD1FS_0647</name>
</gene>
<accession>A0A7K1J3V1</accession>
<dbReference type="Pfam" id="PF01098">
    <property type="entry name" value="FTSW_RODA_SPOVE"/>
    <property type="match status" value="1"/>
</dbReference>
<feature type="transmembrane region" description="Helical" evidence="7">
    <location>
        <begin position="225"/>
        <end position="242"/>
    </location>
</feature>
<keyword evidence="8" id="KW-0132">Cell division</keyword>
<evidence type="ECO:0000256" key="2">
    <source>
        <dbReference type="ARBA" id="ARBA00022692"/>
    </source>
</evidence>
<feature type="transmembrane region" description="Helical" evidence="7">
    <location>
        <begin position="202"/>
        <end position="219"/>
    </location>
</feature>
<feature type="transmembrane region" description="Helical" evidence="7">
    <location>
        <begin position="67"/>
        <end position="85"/>
    </location>
</feature>
<evidence type="ECO:0000256" key="3">
    <source>
        <dbReference type="ARBA" id="ARBA00022960"/>
    </source>
</evidence>
<evidence type="ECO:0000256" key="1">
    <source>
        <dbReference type="ARBA" id="ARBA00004141"/>
    </source>
</evidence>
<reference evidence="8 9" key="1">
    <citation type="submission" date="2019-09" db="EMBL/GenBank/DDBJ databases">
        <title>Bifidobacterium canis sp. nov., isolated from the digestive tract of German Shepherd dog puppy.</title>
        <authorList>
            <person name="Bunesova V."/>
        </authorList>
    </citation>
    <scope>NUCLEOTIDE SEQUENCE [LARGE SCALE GENOMIC DNA]</scope>
    <source>
        <strain evidence="8 9">GSD1FS</strain>
    </source>
</reference>
<keyword evidence="5 7" id="KW-0472">Membrane</keyword>
<dbReference type="GO" id="GO:0005886">
    <property type="term" value="C:plasma membrane"/>
    <property type="evidence" value="ECO:0007669"/>
    <property type="project" value="TreeGrafter"/>
</dbReference>
<dbReference type="Proteomes" id="UP000487882">
    <property type="component" value="Unassembled WGS sequence"/>
</dbReference>
<proteinExistence type="predicted"/>
<dbReference type="AlphaFoldDB" id="A0A7K1J3V1"/>
<dbReference type="PANTHER" id="PTHR30474">
    <property type="entry name" value="CELL CYCLE PROTEIN"/>
    <property type="match status" value="1"/>
</dbReference>
<feature type="transmembrane region" description="Helical" evidence="7">
    <location>
        <begin position="403"/>
        <end position="424"/>
    </location>
</feature>